<feature type="domain" description="HTH luxR-type" evidence="5">
    <location>
        <begin position="176"/>
        <end position="218"/>
    </location>
</feature>
<comment type="caution">
    <text evidence="7">The sequence shown here is derived from an EMBL/GenBank/DDBJ whole genome shotgun (WGS) entry which is preliminary data.</text>
</comment>
<keyword evidence="1" id="KW-0805">Transcription regulation</keyword>
<dbReference type="GO" id="GO:0003677">
    <property type="term" value="F:DNA binding"/>
    <property type="evidence" value="ECO:0007669"/>
    <property type="project" value="UniProtKB-KW"/>
</dbReference>
<keyword evidence="3" id="KW-0238">DNA-binding</keyword>
<keyword evidence="2" id="KW-0731">Sigma factor</keyword>
<dbReference type="Pfam" id="PF00196">
    <property type="entry name" value="GerE"/>
    <property type="match status" value="1"/>
</dbReference>
<organism evidence="7 8">
    <name type="scientific">Halobacillus salinus</name>
    <dbReference type="NCBI Taxonomy" id="192814"/>
    <lineage>
        <taxon>Bacteria</taxon>
        <taxon>Bacillati</taxon>
        <taxon>Bacillota</taxon>
        <taxon>Bacilli</taxon>
        <taxon>Bacillales</taxon>
        <taxon>Bacillaceae</taxon>
        <taxon>Halobacillus</taxon>
    </lineage>
</organism>
<dbReference type="SUPFAM" id="SSF88946">
    <property type="entry name" value="Sigma2 domain of RNA polymerase sigma factors"/>
    <property type="match status" value="1"/>
</dbReference>
<protein>
    <submittedName>
        <fullName evidence="7">Sigma-70 family RNA polymerase sigma factor</fullName>
    </submittedName>
</protein>
<dbReference type="NCBIfam" id="TIGR02937">
    <property type="entry name" value="sigma70-ECF"/>
    <property type="match status" value="1"/>
</dbReference>
<dbReference type="Proteomes" id="UP000297982">
    <property type="component" value="Unassembled WGS sequence"/>
</dbReference>
<dbReference type="InterPro" id="IPR013324">
    <property type="entry name" value="RNA_pol_sigma_r3/r4-like"/>
</dbReference>
<evidence type="ECO:0000313" key="8">
    <source>
        <dbReference type="Proteomes" id="UP000297982"/>
    </source>
</evidence>
<dbReference type="InterPro" id="IPR036388">
    <property type="entry name" value="WH-like_DNA-bd_sf"/>
</dbReference>
<gene>
    <name evidence="7" type="ORF">E4663_06870</name>
</gene>
<evidence type="ECO:0000259" key="5">
    <source>
        <dbReference type="Pfam" id="PF00196"/>
    </source>
</evidence>
<evidence type="ECO:0000313" key="7">
    <source>
        <dbReference type="EMBL" id="TGB04706.1"/>
    </source>
</evidence>
<evidence type="ECO:0000256" key="4">
    <source>
        <dbReference type="ARBA" id="ARBA00023163"/>
    </source>
</evidence>
<dbReference type="PANTHER" id="PTHR30385">
    <property type="entry name" value="SIGMA FACTOR F FLAGELLAR"/>
    <property type="match status" value="1"/>
</dbReference>
<dbReference type="GO" id="GO:0006352">
    <property type="term" value="P:DNA-templated transcription initiation"/>
    <property type="evidence" value="ECO:0007669"/>
    <property type="project" value="InterPro"/>
</dbReference>
<dbReference type="EMBL" id="SRJC01000001">
    <property type="protein sequence ID" value="TGB04706.1"/>
    <property type="molecule type" value="Genomic_DNA"/>
</dbReference>
<evidence type="ECO:0000256" key="2">
    <source>
        <dbReference type="ARBA" id="ARBA00023082"/>
    </source>
</evidence>
<sequence>MPQHEERKFLDGKWLDREECIKQYERLIYKIAVPYERQKNHSGLTMEDLFQVGAIGLLRAYDDYDINRGTKFMTVAHFRIFGAISEAVRDLEGIVRYPAQYHEVLQKINKMNLVDINVEKVAEELGVTENRLEVALSMLKANKHLDEGMDDETEHYFRHGESDDLSWMHLKEYLGVLSERERQIVISKAKGLSNKEIAPEHKITQQMISKILKNAREKYEAFEMGWRGSGAYQKV</sequence>
<dbReference type="InterPro" id="IPR000792">
    <property type="entry name" value="Tscrpt_reg_LuxR_C"/>
</dbReference>
<evidence type="ECO:0000256" key="1">
    <source>
        <dbReference type="ARBA" id="ARBA00023015"/>
    </source>
</evidence>
<keyword evidence="4" id="KW-0804">Transcription</keyword>
<dbReference type="RefSeq" id="WP_135327062.1">
    <property type="nucleotide sequence ID" value="NZ_SRJC01000001.1"/>
</dbReference>
<dbReference type="Gene3D" id="1.10.1740.10">
    <property type="match status" value="1"/>
</dbReference>
<reference evidence="7 8" key="1">
    <citation type="journal article" date="2003" name="Int. J. Syst. Evol. Microbiol.">
        <title>Halobacillus salinus sp. nov., isolated from a salt lake on the coast of the East Sea in Korea.</title>
        <authorList>
            <person name="Yoon J.H."/>
            <person name="Kang K.H."/>
            <person name="Park Y.H."/>
        </authorList>
    </citation>
    <scope>NUCLEOTIDE SEQUENCE [LARGE SCALE GENOMIC DNA]</scope>
    <source>
        <strain evidence="7 8">HSL-3</strain>
    </source>
</reference>
<dbReference type="InterPro" id="IPR013325">
    <property type="entry name" value="RNA_pol_sigma_r2"/>
</dbReference>
<dbReference type="GO" id="GO:0016987">
    <property type="term" value="F:sigma factor activity"/>
    <property type="evidence" value="ECO:0007669"/>
    <property type="project" value="UniProtKB-KW"/>
</dbReference>
<dbReference type="PANTHER" id="PTHR30385:SF1">
    <property type="entry name" value="RNA POLYMERASE SIGMA-H FACTOR"/>
    <property type="match status" value="1"/>
</dbReference>
<dbReference type="Pfam" id="PF04542">
    <property type="entry name" value="Sigma70_r2"/>
    <property type="match status" value="1"/>
</dbReference>
<dbReference type="InterPro" id="IPR014284">
    <property type="entry name" value="RNA_pol_sigma-70_dom"/>
</dbReference>
<accession>A0A4Z0H6A2</accession>
<dbReference type="InterPro" id="IPR007627">
    <property type="entry name" value="RNA_pol_sigma70_r2"/>
</dbReference>
<proteinExistence type="predicted"/>
<dbReference type="Gene3D" id="1.10.10.10">
    <property type="entry name" value="Winged helix-like DNA-binding domain superfamily/Winged helix DNA-binding domain"/>
    <property type="match status" value="1"/>
</dbReference>
<feature type="domain" description="RNA polymerase sigma-70 region 2" evidence="6">
    <location>
        <begin position="21"/>
        <end position="90"/>
    </location>
</feature>
<evidence type="ECO:0000259" key="6">
    <source>
        <dbReference type="Pfam" id="PF04542"/>
    </source>
</evidence>
<evidence type="ECO:0000256" key="3">
    <source>
        <dbReference type="ARBA" id="ARBA00023125"/>
    </source>
</evidence>
<name>A0A4Z0H6A2_9BACI</name>
<dbReference type="AlphaFoldDB" id="A0A4Z0H6A2"/>
<keyword evidence="8" id="KW-1185">Reference proteome</keyword>
<dbReference type="SUPFAM" id="SSF88659">
    <property type="entry name" value="Sigma3 and sigma4 domains of RNA polymerase sigma factors"/>
    <property type="match status" value="1"/>
</dbReference>